<dbReference type="AlphaFoldDB" id="W7XGT7"/>
<evidence type="ECO:0000313" key="2">
    <source>
        <dbReference type="EMBL" id="EWS72194.1"/>
    </source>
</evidence>
<dbReference type="RefSeq" id="XP_012655287.1">
    <property type="nucleotide sequence ID" value="XM_012799833.1"/>
</dbReference>
<dbReference type="InParanoid" id="W7XGT7"/>
<proteinExistence type="predicted"/>
<evidence type="ECO:0000313" key="3">
    <source>
        <dbReference type="Proteomes" id="UP000009168"/>
    </source>
</evidence>
<keyword evidence="1 2" id="KW-0812">Transmembrane</keyword>
<reference evidence="3" key="1">
    <citation type="journal article" date="2006" name="PLoS Biol.">
        <title>Macronuclear genome sequence of the ciliate Tetrahymena thermophila, a model eukaryote.</title>
        <authorList>
            <person name="Eisen J.A."/>
            <person name="Coyne R.S."/>
            <person name="Wu M."/>
            <person name="Wu D."/>
            <person name="Thiagarajan M."/>
            <person name="Wortman J.R."/>
            <person name="Badger J.H."/>
            <person name="Ren Q."/>
            <person name="Amedeo P."/>
            <person name="Jones K.M."/>
            <person name="Tallon L.J."/>
            <person name="Delcher A.L."/>
            <person name="Salzberg S.L."/>
            <person name="Silva J.C."/>
            <person name="Haas B.J."/>
            <person name="Majoros W.H."/>
            <person name="Farzad M."/>
            <person name="Carlton J.M."/>
            <person name="Smith R.K. Jr."/>
            <person name="Garg J."/>
            <person name="Pearlman R.E."/>
            <person name="Karrer K.M."/>
            <person name="Sun L."/>
            <person name="Manning G."/>
            <person name="Elde N.C."/>
            <person name="Turkewitz A.P."/>
            <person name="Asai D.J."/>
            <person name="Wilkes D.E."/>
            <person name="Wang Y."/>
            <person name="Cai H."/>
            <person name="Collins K."/>
            <person name="Stewart B.A."/>
            <person name="Lee S.R."/>
            <person name="Wilamowska K."/>
            <person name="Weinberg Z."/>
            <person name="Ruzzo W.L."/>
            <person name="Wloga D."/>
            <person name="Gaertig J."/>
            <person name="Frankel J."/>
            <person name="Tsao C.-C."/>
            <person name="Gorovsky M.A."/>
            <person name="Keeling P.J."/>
            <person name="Waller R.F."/>
            <person name="Patron N.J."/>
            <person name="Cherry J.M."/>
            <person name="Stover N.A."/>
            <person name="Krieger C.J."/>
            <person name="del Toro C."/>
            <person name="Ryder H.F."/>
            <person name="Williamson S.C."/>
            <person name="Barbeau R.A."/>
            <person name="Hamilton E.P."/>
            <person name="Orias E."/>
        </authorList>
    </citation>
    <scope>NUCLEOTIDE SEQUENCE [LARGE SCALE GENOMIC DNA]</scope>
    <source>
        <strain evidence="3">SB210</strain>
    </source>
</reference>
<feature type="transmembrane region" description="Helical" evidence="1">
    <location>
        <begin position="129"/>
        <end position="148"/>
    </location>
</feature>
<evidence type="ECO:0000256" key="1">
    <source>
        <dbReference type="SAM" id="Phobius"/>
    </source>
</evidence>
<gene>
    <name evidence="2" type="ORF">TTHERM_000691950</name>
</gene>
<keyword evidence="1" id="KW-0472">Membrane</keyword>
<keyword evidence="3" id="KW-1185">Reference proteome</keyword>
<name>W7XGT7_TETTS</name>
<dbReference type="GeneID" id="24440237"/>
<organism evidence="2 3">
    <name type="scientific">Tetrahymena thermophila (strain SB210)</name>
    <dbReference type="NCBI Taxonomy" id="312017"/>
    <lineage>
        <taxon>Eukaryota</taxon>
        <taxon>Sar</taxon>
        <taxon>Alveolata</taxon>
        <taxon>Ciliophora</taxon>
        <taxon>Intramacronucleata</taxon>
        <taxon>Oligohymenophorea</taxon>
        <taxon>Hymenostomatida</taxon>
        <taxon>Tetrahymenina</taxon>
        <taxon>Tetrahymenidae</taxon>
        <taxon>Tetrahymena</taxon>
    </lineage>
</organism>
<feature type="transmembrane region" description="Helical" evidence="1">
    <location>
        <begin position="183"/>
        <end position="204"/>
    </location>
</feature>
<accession>W7XGT7</accession>
<feature type="transmembrane region" description="Helical" evidence="1">
    <location>
        <begin position="160"/>
        <end position="176"/>
    </location>
</feature>
<sequence>MRSTILKNQILSHLHPQIYYVLILSKPSLFFIALSFQISFQDQRALQPICSLQMLVLYPQEHPYPFINYLLQTFYLFDFILISKLVLFTFQIQIKRVLLKQQLELKILRVCSNSQNQLFKINKNQRSQIQILFSVINFLIFISSFILFFNSQLFFIKSFFYYYFVMIKYVLFYFIYQVNFIRIVLIFIQYFFILFLFFILFQFVSSKLVPKINNSQLAQIVYYKNIFILKLEKRILCDDSIIKIFLFIFEDAKVLNMQFVDEEAQNFCLIDCYYYQSQQITFLKTYIMIAIALYKQVLSTLFNCKWNILRMRSYNCNIICFLLALKNYLHCASLTSGIITKFKF</sequence>
<dbReference type="Proteomes" id="UP000009168">
    <property type="component" value="Unassembled WGS sequence"/>
</dbReference>
<keyword evidence="1" id="KW-1133">Transmembrane helix</keyword>
<feature type="transmembrane region" description="Helical" evidence="1">
    <location>
        <begin position="66"/>
        <end position="90"/>
    </location>
</feature>
<feature type="transmembrane region" description="Helical" evidence="1">
    <location>
        <begin position="20"/>
        <end position="38"/>
    </location>
</feature>
<dbReference type="EMBL" id="GG662490">
    <property type="protein sequence ID" value="EWS72194.1"/>
    <property type="molecule type" value="Genomic_DNA"/>
</dbReference>
<dbReference type="KEGG" id="tet:TTHERM_000691950"/>
<protein>
    <submittedName>
        <fullName evidence="2">Transmembrane protein, putative</fullName>
    </submittedName>
</protein>